<protein>
    <submittedName>
        <fullName evidence="3">VLTF3-like protein</fullName>
    </submittedName>
</protein>
<keyword evidence="2" id="KW-0175">Coiled coil</keyword>
<evidence type="ECO:0000313" key="3">
    <source>
        <dbReference type="EMBL" id="QFG74528.1"/>
    </source>
</evidence>
<feature type="coiled-coil region" evidence="2">
    <location>
        <begin position="41"/>
        <end position="95"/>
    </location>
</feature>
<accession>A0A5J6VKW2</accession>
<dbReference type="Pfam" id="PF04947">
    <property type="entry name" value="Pox_VLTF3"/>
    <property type="match status" value="1"/>
</dbReference>
<name>A0A5J6VKW2_9VIRU</name>
<reference evidence="3" key="1">
    <citation type="journal article" date="2019" name="Philos. Trans. R. Soc. Lond., B, Biol. Sci.">
        <title>Targeted metagenomic recovery of four divergent viruses reveals shared and distinctive characteristics of giant viruses of marine eukaryotes.</title>
        <authorList>
            <person name="Needham D.M."/>
            <person name="Poirier C."/>
            <person name="Hehenberger E."/>
            <person name="Jimenez V."/>
            <person name="Swalwell J.E."/>
            <person name="Santoro A.E."/>
            <person name="Worden A.Z."/>
        </authorList>
    </citation>
    <scope>NUCLEOTIDE SEQUENCE</scope>
    <source>
        <strain evidence="3">MPacV-611</strain>
    </source>
</reference>
<proteinExistence type="predicted"/>
<organism evidence="3">
    <name type="scientific">Megaviridae environmental sample</name>
    <dbReference type="NCBI Taxonomy" id="1737588"/>
    <lineage>
        <taxon>Viruses</taxon>
        <taxon>Varidnaviria</taxon>
        <taxon>Bamfordvirae</taxon>
        <taxon>Nucleocytoviricota</taxon>
        <taxon>Megaviricetes</taxon>
        <taxon>Imitervirales</taxon>
        <taxon>Mimiviridae</taxon>
        <taxon>environmental samples</taxon>
    </lineage>
</organism>
<dbReference type="EMBL" id="MN448289">
    <property type="protein sequence ID" value="QFG74528.1"/>
    <property type="molecule type" value="Genomic_DNA"/>
</dbReference>
<dbReference type="GO" id="GO:0046782">
    <property type="term" value="P:regulation of viral transcription"/>
    <property type="evidence" value="ECO:0007669"/>
    <property type="project" value="InterPro"/>
</dbReference>
<dbReference type="InterPro" id="IPR007031">
    <property type="entry name" value="Poxvirus_VLTF3"/>
</dbReference>
<evidence type="ECO:0000256" key="1">
    <source>
        <dbReference type="ARBA" id="ARBA00023163"/>
    </source>
</evidence>
<evidence type="ECO:0000256" key="2">
    <source>
        <dbReference type="SAM" id="Coils"/>
    </source>
</evidence>
<keyword evidence="1" id="KW-0804">Transcription</keyword>
<sequence>MSINFKIKKDMEKKSSIKNINTLENKYRNKINYFSKQYDQIDKFRKNLQKIELQLEKIDKNRENGIFIEEETIKRAELITTKNNINDQIHQIQQKSEEMKYFDNAGELISEYYNMRETDDTNNNNKKNILNCFEKKKTNSSDNNKAVLFEKYCKVVEGIRINKDDGTNRIIYCSYCGIEKFLDTSKSSYICSKCGDMEYIIIDEDRQIKDYSPYKRINHFKEWLNQFQAKESTDISDEVFKNIVKELNKLRIVDHTKLTRCKMQSILKKLGYNKLYEHIPFIINKLTNLPAPKIDSTVEKKFIFMFTQIQEPWELYKPKGRKNFLSYPYILYKFSELLELDHLLKYFPMLKQNKLMEQDIIWQKFCKHLKWEFYPTT</sequence>